<evidence type="ECO:0000313" key="2">
    <source>
        <dbReference type="EMBL" id="KAK7412050.1"/>
    </source>
</evidence>
<evidence type="ECO:0000313" key="3">
    <source>
        <dbReference type="Proteomes" id="UP001386955"/>
    </source>
</evidence>
<dbReference type="Proteomes" id="UP001386955">
    <property type="component" value="Unassembled WGS sequence"/>
</dbReference>
<name>A0AAN9XVM6_PSOTE</name>
<dbReference type="EMBL" id="JAYMYS010000001">
    <property type="protein sequence ID" value="KAK7412050.1"/>
    <property type="molecule type" value="Genomic_DNA"/>
</dbReference>
<organism evidence="2 3">
    <name type="scientific">Psophocarpus tetragonolobus</name>
    <name type="common">Winged bean</name>
    <name type="synonym">Dolichos tetragonolobus</name>
    <dbReference type="NCBI Taxonomy" id="3891"/>
    <lineage>
        <taxon>Eukaryota</taxon>
        <taxon>Viridiplantae</taxon>
        <taxon>Streptophyta</taxon>
        <taxon>Embryophyta</taxon>
        <taxon>Tracheophyta</taxon>
        <taxon>Spermatophyta</taxon>
        <taxon>Magnoliopsida</taxon>
        <taxon>eudicotyledons</taxon>
        <taxon>Gunneridae</taxon>
        <taxon>Pentapetalae</taxon>
        <taxon>rosids</taxon>
        <taxon>fabids</taxon>
        <taxon>Fabales</taxon>
        <taxon>Fabaceae</taxon>
        <taxon>Papilionoideae</taxon>
        <taxon>50 kb inversion clade</taxon>
        <taxon>NPAAA clade</taxon>
        <taxon>indigoferoid/millettioid clade</taxon>
        <taxon>Phaseoleae</taxon>
        <taxon>Psophocarpus</taxon>
    </lineage>
</organism>
<sequence length="105" mass="11690">MVYVGKRNIEIEMLGSILSLLVMVIHVELLVCAASSQQPAATKGMRHAKSACINSLYLNQQLLIWTHVARGLQSRLQKGEGTADRDRDRDTPNAASGRNKKRLEF</sequence>
<accession>A0AAN9XVM6</accession>
<comment type="caution">
    <text evidence="2">The sequence shown here is derived from an EMBL/GenBank/DDBJ whole genome shotgun (WGS) entry which is preliminary data.</text>
</comment>
<proteinExistence type="predicted"/>
<gene>
    <name evidence="2" type="ORF">VNO78_03496</name>
</gene>
<feature type="compositionally biased region" description="Basic and acidic residues" evidence="1">
    <location>
        <begin position="77"/>
        <end position="91"/>
    </location>
</feature>
<evidence type="ECO:0000256" key="1">
    <source>
        <dbReference type="SAM" id="MobiDB-lite"/>
    </source>
</evidence>
<keyword evidence="3" id="KW-1185">Reference proteome</keyword>
<protein>
    <submittedName>
        <fullName evidence="2">Uncharacterized protein</fullName>
    </submittedName>
</protein>
<feature type="region of interest" description="Disordered" evidence="1">
    <location>
        <begin position="76"/>
        <end position="105"/>
    </location>
</feature>
<dbReference type="AlphaFoldDB" id="A0AAN9XVM6"/>
<reference evidence="2 3" key="1">
    <citation type="submission" date="2024-01" db="EMBL/GenBank/DDBJ databases">
        <title>The genomes of 5 underutilized Papilionoideae crops provide insights into root nodulation and disease resistanc.</title>
        <authorList>
            <person name="Jiang F."/>
        </authorList>
    </citation>
    <scope>NUCLEOTIDE SEQUENCE [LARGE SCALE GENOMIC DNA]</scope>
    <source>
        <strain evidence="2">DUOXIRENSHENG_FW03</strain>
        <tissue evidence="2">Leaves</tissue>
    </source>
</reference>